<evidence type="ECO:0000313" key="2">
    <source>
        <dbReference type="Proteomes" id="UP000805649"/>
    </source>
</evidence>
<protein>
    <submittedName>
        <fullName evidence="1">Uncharacterized protein</fullName>
    </submittedName>
</protein>
<evidence type="ECO:0000313" key="1">
    <source>
        <dbReference type="EMBL" id="KAL0935467.1"/>
    </source>
</evidence>
<accession>A0ACC3YUC1</accession>
<reference evidence="1 2" key="1">
    <citation type="journal article" date="2020" name="Phytopathology">
        <title>Genome Sequence Resources of Colletotrichum truncatum, C. plurivorum, C. musicola, and C. sojae: Four Species Pathogenic to Soybean (Glycine max).</title>
        <authorList>
            <person name="Rogerio F."/>
            <person name="Boufleur T.R."/>
            <person name="Ciampi-Guillardi M."/>
            <person name="Sukno S.A."/>
            <person name="Thon M.R."/>
            <person name="Massola Junior N.S."/>
            <person name="Baroncelli R."/>
        </authorList>
    </citation>
    <scope>NUCLEOTIDE SEQUENCE [LARGE SCALE GENOMIC DNA]</scope>
    <source>
        <strain evidence="1 2">CMES1059</strain>
    </source>
</reference>
<keyword evidence="2" id="KW-1185">Reference proteome</keyword>
<proteinExistence type="predicted"/>
<organism evidence="1 2">
    <name type="scientific">Colletotrichum truncatum</name>
    <name type="common">Anthracnose fungus</name>
    <name type="synonym">Colletotrichum capsici</name>
    <dbReference type="NCBI Taxonomy" id="5467"/>
    <lineage>
        <taxon>Eukaryota</taxon>
        <taxon>Fungi</taxon>
        <taxon>Dikarya</taxon>
        <taxon>Ascomycota</taxon>
        <taxon>Pezizomycotina</taxon>
        <taxon>Sordariomycetes</taxon>
        <taxon>Hypocreomycetidae</taxon>
        <taxon>Glomerellales</taxon>
        <taxon>Glomerellaceae</taxon>
        <taxon>Colletotrichum</taxon>
        <taxon>Colletotrichum truncatum species complex</taxon>
    </lineage>
</organism>
<sequence>MATRRSHTKSRNGCRDCKRRKVKCDEVYPSCFNCTRHGITCSLSLTSQSSPSDITPQRPSAPSSAPSLSPASKYGFLDVAASRSSHPAPNIEVWNRSLELMHHYTLATADSLATRPDMQYVWRVVVPEIGYNCNFVSHGILALAALHKAYLIPSERETYVDLAAAHQTAGLEGFRAELHNINDTNWQSFFSFSSLVVLFVSSIPLRTARETETLPHVLELFSFIRGIRAVIEPYQARLIQTKFSPLVYGAWVINPHEANYHNPPMHQSPLPKDIFKAFGELSEFFHQSLEGKSLEEYLSAIAELEKAIYLVAHAGPFPEVGSLIFWPYTIPENIMNDIQSRNPYSILLVSYFAVPLCVMEQRFWYMKGWSRRLLGVLDECLTEYPALMEMAEWPRKQITELYGIV</sequence>
<dbReference type="EMBL" id="VUJX02000006">
    <property type="protein sequence ID" value="KAL0935467.1"/>
    <property type="molecule type" value="Genomic_DNA"/>
</dbReference>
<dbReference type="Proteomes" id="UP000805649">
    <property type="component" value="Unassembled WGS sequence"/>
</dbReference>
<name>A0ACC3YUC1_COLTU</name>
<gene>
    <name evidence="1" type="ORF">CTRU02_210058</name>
</gene>
<comment type="caution">
    <text evidence="1">The sequence shown here is derived from an EMBL/GenBank/DDBJ whole genome shotgun (WGS) entry which is preliminary data.</text>
</comment>